<keyword evidence="3" id="KW-1185">Reference proteome</keyword>
<reference evidence="2 3" key="1">
    <citation type="submission" date="2019-07" db="EMBL/GenBank/DDBJ databases">
        <title>De Novo Assembly of kiwifruit Actinidia rufa.</title>
        <authorList>
            <person name="Sugita-Konishi S."/>
            <person name="Sato K."/>
            <person name="Mori E."/>
            <person name="Abe Y."/>
            <person name="Kisaki G."/>
            <person name="Hamano K."/>
            <person name="Suezawa K."/>
            <person name="Otani M."/>
            <person name="Fukuda T."/>
            <person name="Manabe T."/>
            <person name="Gomi K."/>
            <person name="Tabuchi M."/>
            <person name="Akimitsu K."/>
            <person name="Kataoka I."/>
        </authorList>
    </citation>
    <scope>NUCLEOTIDE SEQUENCE [LARGE SCALE GENOMIC DNA]</scope>
    <source>
        <strain evidence="3">cv. Fuchu</strain>
    </source>
</reference>
<dbReference type="PANTHER" id="PTHR47149">
    <property type="entry name" value="F-BOX PROTEIN RMF"/>
    <property type="match status" value="1"/>
</dbReference>
<dbReference type="PANTHER" id="PTHR47149:SF1">
    <property type="entry name" value="F-BOX PROTEIN RMF"/>
    <property type="match status" value="1"/>
</dbReference>
<gene>
    <name evidence="2" type="ORF">Acr_07g0004380</name>
</gene>
<dbReference type="GO" id="GO:0005634">
    <property type="term" value="C:nucleus"/>
    <property type="evidence" value="ECO:0007669"/>
    <property type="project" value="TreeGrafter"/>
</dbReference>
<keyword evidence="1" id="KW-0812">Transmembrane</keyword>
<evidence type="ECO:0000313" key="2">
    <source>
        <dbReference type="EMBL" id="GFY90241.1"/>
    </source>
</evidence>
<accession>A0A7J0EUT3</accession>
<organism evidence="2 3">
    <name type="scientific">Actinidia rufa</name>
    <dbReference type="NCBI Taxonomy" id="165716"/>
    <lineage>
        <taxon>Eukaryota</taxon>
        <taxon>Viridiplantae</taxon>
        <taxon>Streptophyta</taxon>
        <taxon>Embryophyta</taxon>
        <taxon>Tracheophyta</taxon>
        <taxon>Spermatophyta</taxon>
        <taxon>Magnoliopsida</taxon>
        <taxon>eudicotyledons</taxon>
        <taxon>Gunneridae</taxon>
        <taxon>Pentapetalae</taxon>
        <taxon>asterids</taxon>
        <taxon>Ericales</taxon>
        <taxon>Actinidiaceae</taxon>
        <taxon>Actinidia</taxon>
    </lineage>
</organism>
<protein>
    <submittedName>
        <fullName evidence="2">Uncharacterized protein</fullName>
    </submittedName>
</protein>
<comment type="caution">
    <text evidence="2">The sequence shown here is derived from an EMBL/GenBank/DDBJ whole genome shotgun (WGS) entry which is preliminary data.</text>
</comment>
<dbReference type="AlphaFoldDB" id="A0A7J0EUT3"/>
<keyword evidence="1" id="KW-0472">Membrane</keyword>
<name>A0A7J0EUT3_9ERIC</name>
<feature type="transmembrane region" description="Helical" evidence="1">
    <location>
        <begin position="47"/>
        <end position="70"/>
    </location>
</feature>
<keyword evidence="1" id="KW-1133">Transmembrane helix</keyword>
<sequence>MAASDWMRIGAFFFDSPVAFLTEKLIPPVKRPQEETIEKMLKLRGFCALNNIKTGIWIAVLFFAVLWSIVNESKWKNIIALLDSFQQPCILQQSYIERVQLKAAEEFRLWNSEIFIDVYVGTMQTLDARHIELFLSEGYQDGSWEYEVLGSHDIKKHADGASGGIFDIKHIRDPSTSEVFDLKSWAGKPDDWQPKAMITLHAVAVNTNLQENEGLHLKYHAMRAGADGEVVSIRISQQLL</sequence>
<evidence type="ECO:0000256" key="1">
    <source>
        <dbReference type="SAM" id="Phobius"/>
    </source>
</evidence>
<dbReference type="OrthoDB" id="8062037at2759"/>
<evidence type="ECO:0000313" key="3">
    <source>
        <dbReference type="Proteomes" id="UP000585474"/>
    </source>
</evidence>
<dbReference type="GO" id="GO:0061458">
    <property type="term" value="P:reproductive system development"/>
    <property type="evidence" value="ECO:0007669"/>
    <property type="project" value="TreeGrafter"/>
</dbReference>
<dbReference type="EMBL" id="BJWL01000007">
    <property type="protein sequence ID" value="GFY90241.1"/>
    <property type="molecule type" value="Genomic_DNA"/>
</dbReference>
<dbReference type="Proteomes" id="UP000585474">
    <property type="component" value="Unassembled WGS sequence"/>
</dbReference>
<proteinExistence type="predicted"/>